<accession>A0A9Q3GVG6</accession>
<name>A0A9Q3GVG6_9BASI</name>
<sequence length="109" mass="12590">MPVEPESSKGKGKRHSESLITAKKWTPIATHRSIKPRNSASIQGKLTLTHFTGKITIINPVVTSNVRCTPQEPWNSKEPARGQRRIVQKQKAWKRTPWTQWWIAIHCWK</sequence>
<dbReference type="EMBL" id="AVOT02006509">
    <property type="protein sequence ID" value="MBW0481763.1"/>
    <property type="molecule type" value="Genomic_DNA"/>
</dbReference>
<gene>
    <name evidence="2" type="ORF">O181_021478</name>
</gene>
<reference evidence="2" key="1">
    <citation type="submission" date="2021-03" db="EMBL/GenBank/DDBJ databases">
        <title>Draft genome sequence of rust myrtle Austropuccinia psidii MF-1, a brazilian biotype.</title>
        <authorList>
            <person name="Quecine M.C."/>
            <person name="Pachon D.M.R."/>
            <person name="Bonatelli M.L."/>
            <person name="Correr F.H."/>
            <person name="Franceschini L.M."/>
            <person name="Leite T.F."/>
            <person name="Margarido G.R.A."/>
            <person name="Almeida C.A."/>
            <person name="Ferrarezi J.A."/>
            <person name="Labate C.A."/>
        </authorList>
    </citation>
    <scope>NUCLEOTIDE SEQUENCE</scope>
    <source>
        <strain evidence="2">MF-1</strain>
    </source>
</reference>
<protein>
    <submittedName>
        <fullName evidence="2">Uncharacterized protein</fullName>
    </submittedName>
</protein>
<feature type="region of interest" description="Disordered" evidence="1">
    <location>
        <begin position="70"/>
        <end position="90"/>
    </location>
</feature>
<organism evidence="2 3">
    <name type="scientific">Austropuccinia psidii MF-1</name>
    <dbReference type="NCBI Taxonomy" id="1389203"/>
    <lineage>
        <taxon>Eukaryota</taxon>
        <taxon>Fungi</taxon>
        <taxon>Dikarya</taxon>
        <taxon>Basidiomycota</taxon>
        <taxon>Pucciniomycotina</taxon>
        <taxon>Pucciniomycetes</taxon>
        <taxon>Pucciniales</taxon>
        <taxon>Sphaerophragmiaceae</taxon>
        <taxon>Austropuccinia</taxon>
    </lineage>
</organism>
<evidence type="ECO:0000313" key="3">
    <source>
        <dbReference type="Proteomes" id="UP000765509"/>
    </source>
</evidence>
<comment type="caution">
    <text evidence="2">The sequence shown here is derived from an EMBL/GenBank/DDBJ whole genome shotgun (WGS) entry which is preliminary data.</text>
</comment>
<proteinExistence type="predicted"/>
<dbReference type="Proteomes" id="UP000765509">
    <property type="component" value="Unassembled WGS sequence"/>
</dbReference>
<evidence type="ECO:0000313" key="2">
    <source>
        <dbReference type="EMBL" id="MBW0481763.1"/>
    </source>
</evidence>
<feature type="region of interest" description="Disordered" evidence="1">
    <location>
        <begin position="1"/>
        <end position="22"/>
    </location>
</feature>
<keyword evidence="3" id="KW-1185">Reference proteome</keyword>
<dbReference type="AlphaFoldDB" id="A0A9Q3GVG6"/>
<evidence type="ECO:0000256" key="1">
    <source>
        <dbReference type="SAM" id="MobiDB-lite"/>
    </source>
</evidence>